<dbReference type="Proteomes" id="UP000319837">
    <property type="component" value="Unassembled WGS sequence"/>
</dbReference>
<keyword evidence="1" id="KW-0472">Membrane</keyword>
<reference evidence="3" key="1">
    <citation type="submission" date="2018-10" db="EMBL/GenBank/DDBJ databases">
        <title>FDA dAtabase for Regulatory Grade micrObial Sequences (FDA-ARGOS): Supporting development and validation of Infectious Disease Dx tests.</title>
        <authorList>
            <person name="Minogue T."/>
            <person name="Wolcott M."/>
            <person name="Wasieloski L."/>
            <person name="Aguilar W."/>
            <person name="Moore D."/>
            <person name="Tallon L."/>
            <person name="Sadzewicz L."/>
            <person name="Sengamalay N."/>
            <person name="Ott S."/>
            <person name="Godinez A."/>
            <person name="Nagaraj S."/>
            <person name="Vavikolanu K."/>
            <person name="Vyas G."/>
            <person name="Nadendla S."/>
            <person name="George J."/>
            <person name="Sichtig H."/>
        </authorList>
    </citation>
    <scope>NUCLEOTIDE SEQUENCE [LARGE SCALE GENOMIC DNA]</scope>
    <source>
        <strain evidence="3">FDAARGOS_343</strain>
    </source>
</reference>
<gene>
    <name evidence="2" type="ORF">CEQ21_15885</name>
</gene>
<evidence type="ECO:0000313" key="3">
    <source>
        <dbReference type="Proteomes" id="UP000319837"/>
    </source>
</evidence>
<dbReference type="EMBL" id="RIBP01000004">
    <property type="protein sequence ID" value="TRZ36976.1"/>
    <property type="molecule type" value="Genomic_DNA"/>
</dbReference>
<dbReference type="AlphaFoldDB" id="A0A553SJ13"/>
<dbReference type="InterPro" id="IPR019242">
    <property type="entry name" value="DUF2198"/>
</dbReference>
<organism evidence="2 3">
    <name type="scientific">Niallia circulans</name>
    <name type="common">Bacillus circulans</name>
    <dbReference type="NCBI Taxonomy" id="1397"/>
    <lineage>
        <taxon>Bacteria</taxon>
        <taxon>Bacillati</taxon>
        <taxon>Bacillota</taxon>
        <taxon>Bacilli</taxon>
        <taxon>Bacillales</taxon>
        <taxon>Bacillaceae</taxon>
        <taxon>Niallia</taxon>
    </lineage>
</organism>
<proteinExistence type="predicted"/>
<keyword evidence="1" id="KW-0812">Transmembrane</keyword>
<evidence type="ECO:0000313" key="2">
    <source>
        <dbReference type="EMBL" id="TRZ36976.1"/>
    </source>
</evidence>
<accession>A0A553SJ13</accession>
<sequence length="76" mass="8284">MIYLAALIFPGLLVLLFTRVAYNRVLALVLTVALIAASAYKGYTNSLLLIVIDSFSLTAGFWLSHRLKKSAAKPAE</sequence>
<feature type="transmembrane region" description="Helical" evidence="1">
    <location>
        <begin position="43"/>
        <end position="63"/>
    </location>
</feature>
<dbReference type="Pfam" id="PF09964">
    <property type="entry name" value="DUF2198"/>
    <property type="match status" value="1"/>
</dbReference>
<protein>
    <submittedName>
        <fullName evidence="2">DUF2198 family protein</fullName>
    </submittedName>
</protein>
<name>A0A553SJ13_NIACI</name>
<evidence type="ECO:0000256" key="1">
    <source>
        <dbReference type="SAM" id="Phobius"/>
    </source>
</evidence>
<keyword evidence="1" id="KW-1133">Transmembrane helix</keyword>
<dbReference type="RefSeq" id="WP_185765372.1">
    <property type="nucleotide sequence ID" value="NZ_RIBP01000004.1"/>
</dbReference>
<comment type="caution">
    <text evidence="2">The sequence shown here is derived from an EMBL/GenBank/DDBJ whole genome shotgun (WGS) entry which is preliminary data.</text>
</comment>